<dbReference type="STRING" id="414004.CENSYa_2054"/>
<dbReference type="Proteomes" id="UP000000758">
    <property type="component" value="Chromosome"/>
</dbReference>
<evidence type="ECO:0000256" key="1">
    <source>
        <dbReference type="SAM" id="MobiDB-lite"/>
    </source>
</evidence>
<gene>
    <name evidence="2" type="ordered locus">CENSYa_2054</name>
</gene>
<evidence type="ECO:0000313" key="2">
    <source>
        <dbReference type="EMBL" id="ABK78657.1"/>
    </source>
</evidence>
<proteinExistence type="predicted"/>
<keyword evidence="3" id="KW-1185">Reference proteome</keyword>
<name>A0RZ90_CENSY</name>
<accession>A0RZ90</accession>
<organism evidence="2 3">
    <name type="scientific">Cenarchaeum symbiosum (strain A)</name>
    <dbReference type="NCBI Taxonomy" id="414004"/>
    <lineage>
        <taxon>Archaea</taxon>
        <taxon>Nitrososphaerota</taxon>
        <taxon>Candidatus Cenarchaeales</taxon>
        <taxon>Candidatus Cenarchaeaceae</taxon>
        <taxon>Candidatus Cenarchaeum</taxon>
    </lineage>
</organism>
<feature type="compositionally biased region" description="Basic residues" evidence="1">
    <location>
        <begin position="24"/>
        <end position="37"/>
    </location>
</feature>
<feature type="region of interest" description="Disordered" evidence="1">
    <location>
        <begin position="15"/>
        <end position="87"/>
    </location>
</feature>
<dbReference type="EMBL" id="DP000238">
    <property type="protein sequence ID" value="ABK78657.1"/>
    <property type="molecule type" value="Genomic_DNA"/>
</dbReference>
<protein>
    <submittedName>
        <fullName evidence="2">Uncharacterized protein</fullName>
    </submittedName>
</protein>
<dbReference type="AlphaFoldDB" id="A0RZ90"/>
<sequence length="378" mass="42459">MDARHLQAAASRIPRYRMRDPAVRHKTHPDKNRRGRAPRFIDHLILRPHMAKQKREHKAGKSQGPKNAGKGRGSPGPRDDLFRAMGVPENPDLKDLLQVPAGASPGDNNDAIFRRLDDAISDSITLDRLIGFPTDGFQHILAGFTKEIMGDESRPLFRDDTHGRSGPKISHLLLMVLMDVRGGPVQSGMEAIFNVDHDTAREYLKYGKSMCTKVLETPDKIVARIMDGLEREEYDEVERLAPEFTLLVGFKEMEFTLEDGTPKTVNVLFIITMRDLILEGWQIPQDCTDNMDAFGRYVSGEGRYLEKMTRQMPDGRRWTISHDIDDCGILKLLPEVAVTSLDGPDHAGAPRPRGVARKSKARRGDQKPRTGGRARRAS</sequence>
<feature type="compositionally biased region" description="Basic residues" evidence="1">
    <location>
        <begin position="49"/>
        <end position="60"/>
    </location>
</feature>
<evidence type="ECO:0000313" key="3">
    <source>
        <dbReference type="Proteomes" id="UP000000758"/>
    </source>
</evidence>
<reference evidence="2 3" key="1">
    <citation type="journal article" date="2006" name="Proc. Natl. Acad. Sci. U.S.A.">
        <title>Genomic analysis of the uncultivated marine crenarchaeote Cenarchaeum symbiosum.</title>
        <authorList>
            <person name="Hallam S.J."/>
            <person name="Konstantinidis K.T."/>
            <person name="Putnam N."/>
            <person name="Schleper C."/>
            <person name="Watanabe Y."/>
            <person name="Sugahara J."/>
            <person name="Preston C."/>
            <person name="de la Torre J."/>
            <person name="Richardson P.M."/>
            <person name="DeLong E.F."/>
        </authorList>
    </citation>
    <scope>NUCLEOTIDE SEQUENCE [LARGE SCALE GENOMIC DNA]</scope>
    <source>
        <strain evidence="3">A</strain>
    </source>
</reference>
<dbReference type="KEGG" id="csy:CENSYa_2054"/>
<feature type="region of interest" description="Disordered" evidence="1">
    <location>
        <begin position="341"/>
        <end position="378"/>
    </location>
</feature>
<dbReference type="EnsemblBacteria" id="ABK78657">
    <property type="protein sequence ID" value="ABK78657"/>
    <property type="gene ID" value="CENSYa_2054"/>
</dbReference>
<dbReference type="HOGENOM" id="CLU_730764_0_0_2"/>